<keyword evidence="3" id="KW-1185">Reference proteome</keyword>
<dbReference type="AlphaFoldDB" id="A0AAE0TV57"/>
<name>A0AAE0TV57_9PEZI</name>
<protein>
    <recommendedName>
        <fullName evidence="4">Heme haloperoxidase family profile domain-containing protein</fullName>
    </recommendedName>
</protein>
<keyword evidence="1" id="KW-0732">Signal</keyword>
<evidence type="ECO:0000256" key="1">
    <source>
        <dbReference type="SAM" id="SignalP"/>
    </source>
</evidence>
<evidence type="ECO:0000313" key="3">
    <source>
        <dbReference type="Proteomes" id="UP001285441"/>
    </source>
</evidence>
<reference evidence="2" key="2">
    <citation type="submission" date="2023-06" db="EMBL/GenBank/DDBJ databases">
        <authorList>
            <consortium name="Lawrence Berkeley National Laboratory"/>
            <person name="Haridas S."/>
            <person name="Hensen N."/>
            <person name="Bonometti L."/>
            <person name="Westerberg I."/>
            <person name="Brannstrom I.O."/>
            <person name="Guillou S."/>
            <person name="Cros-Aarteil S."/>
            <person name="Calhoun S."/>
            <person name="Kuo A."/>
            <person name="Mondo S."/>
            <person name="Pangilinan J."/>
            <person name="Riley R."/>
            <person name="LaButti K."/>
            <person name="Andreopoulos B."/>
            <person name="Lipzen A."/>
            <person name="Chen C."/>
            <person name="Yanf M."/>
            <person name="Daum C."/>
            <person name="Ng V."/>
            <person name="Clum A."/>
            <person name="Steindorff A."/>
            <person name="Ohm R."/>
            <person name="Martin F."/>
            <person name="Silar P."/>
            <person name="Natvig D."/>
            <person name="Lalanne C."/>
            <person name="Gautier V."/>
            <person name="Ament-velasquez S.L."/>
            <person name="Kruys A."/>
            <person name="Hutchinson M.I."/>
            <person name="Powell A.J."/>
            <person name="Barry K."/>
            <person name="Miller A.N."/>
            <person name="Grigoriev I.V."/>
            <person name="Debuchy R."/>
            <person name="Gladieux P."/>
            <person name="Thoren M.H."/>
            <person name="Johannesson H."/>
        </authorList>
    </citation>
    <scope>NUCLEOTIDE SEQUENCE</scope>
    <source>
        <strain evidence="2">CBS 232.78</strain>
    </source>
</reference>
<dbReference type="EMBL" id="JAULSW010000005">
    <property type="protein sequence ID" value="KAK3380889.1"/>
    <property type="molecule type" value="Genomic_DNA"/>
</dbReference>
<accession>A0AAE0TV57</accession>
<proteinExistence type="predicted"/>
<evidence type="ECO:0008006" key="4">
    <source>
        <dbReference type="Google" id="ProtNLM"/>
    </source>
</evidence>
<evidence type="ECO:0000313" key="2">
    <source>
        <dbReference type="EMBL" id="KAK3380889.1"/>
    </source>
</evidence>
<gene>
    <name evidence="2" type="ORF">B0H63DRAFT_434251</name>
</gene>
<feature type="signal peptide" evidence="1">
    <location>
        <begin position="1"/>
        <end position="21"/>
    </location>
</feature>
<feature type="chain" id="PRO_5042205160" description="Heme haloperoxidase family profile domain-containing protein" evidence="1">
    <location>
        <begin position="22"/>
        <end position="330"/>
    </location>
</feature>
<organism evidence="2 3">
    <name type="scientific">Podospora didyma</name>
    <dbReference type="NCBI Taxonomy" id="330526"/>
    <lineage>
        <taxon>Eukaryota</taxon>
        <taxon>Fungi</taxon>
        <taxon>Dikarya</taxon>
        <taxon>Ascomycota</taxon>
        <taxon>Pezizomycotina</taxon>
        <taxon>Sordariomycetes</taxon>
        <taxon>Sordariomycetidae</taxon>
        <taxon>Sordariales</taxon>
        <taxon>Podosporaceae</taxon>
        <taxon>Podospora</taxon>
    </lineage>
</organism>
<comment type="caution">
    <text evidence="2">The sequence shown here is derived from an EMBL/GenBank/DDBJ whole genome shotgun (WGS) entry which is preliminary data.</text>
</comment>
<sequence>MHLKLGLLAAAAAAAAGVASAQRPTATSICDYYTTALLKNNTAENQLTLLTLLVNTVVIGNYTMPNVGVIVPGILAAGVFNGNKVDLLPYFTGDLLSTNRGGSKGVSVNFLDGGGAAPLRKNMPADDPTSNQYFLLTHLYQFFGALLGCSQYGMGGAFAAYSGDASMYETHKFMDLDADEVGYFVEQIALAAASFGVAKEDITAVGTALNSLFGLRCAPPTTVIPAQGDQLQAICIADDCPLSPNATCDKYESAFPPASAVSTSTTMTGTTMMGGSTGTSMTGTMNPTGMPSTTTGSGSMPTSSVVTAGAPAATRLSLVAVVGGFAALLF</sequence>
<reference evidence="2" key="1">
    <citation type="journal article" date="2023" name="Mol. Phylogenet. Evol.">
        <title>Genome-scale phylogeny and comparative genomics of the fungal order Sordariales.</title>
        <authorList>
            <person name="Hensen N."/>
            <person name="Bonometti L."/>
            <person name="Westerberg I."/>
            <person name="Brannstrom I.O."/>
            <person name="Guillou S."/>
            <person name="Cros-Aarteil S."/>
            <person name="Calhoun S."/>
            <person name="Haridas S."/>
            <person name="Kuo A."/>
            <person name="Mondo S."/>
            <person name="Pangilinan J."/>
            <person name="Riley R."/>
            <person name="LaButti K."/>
            <person name="Andreopoulos B."/>
            <person name="Lipzen A."/>
            <person name="Chen C."/>
            <person name="Yan M."/>
            <person name="Daum C."/>
            <person name="Ng V."/>
            <person name="Clum A."/>
            <person name="Steindorff A."/>
            <person name="Ohm R.A."/>
            <person name="Martin F."/>
            <person name="Silar P."/>
            <person name="Natvig D.O."/>
            <person name="Lalanne C."/>
            <person name="Gautier V."/>
            <person name="Ament-Velasquez S.L."/>
            <person name="Kruys A."/>
            <person name="Hutchinson M.I."/>
            <person name="Powell A.J."/>
            <person name="Barry K."/>
            <person name="Miller A.N."/>
            <person name="Grigoriev I.V."/>
            <person name="Debuchy R."/>
            <person name="Gladieux P."/>
            <person name="Hiltunen Thoren M."/>
            <person name="Johannesson H."/>
        </authorList>
    </citation>
    <scope>NUCLEOTIDE SEQUENCE</scope>
    <source>
        <strain evidence="2">CBS 232.78</strain>
    </source>
</reference>
<dbReference type="Proteomes" id="UP001285441">
    <property type="component" value="Unassembled WGS sequence"/>
</dbReference>